<proteinExistence type="inferred from homology"/>
<dbReference type="InterPro" id="IPR001858">
    <property type="entry name" value="Phosphatidylethanolamine-bd_CS"/>
</dbReference>
<dbReference type="Proteomes" id="UP000002051">
    <property type="component" value="Unassembled WGS sequence"/>
</dbReference>
<dbReference type="EnsemblPlants" id="KEH42040">
    <property type="protein sequence ID" value="KEH42040"/>
    <property type="gene ID" value="MTR_1g060190"/>
</dbReference>
<dbReference type="Pfam" id="PF01161">
    <property type="entry name" value="PBP"/>
    <property type="match status" value="1"/>
</dbReference>
<evidence type="ECO:0000313" key="3">
    <source>
        <dbReference type="EMBL" id="RHN79565.1"/>
    </source>
</evidence>
<dbReference type="EMBL" id="PSQE01000001">
    <property type="protein sequence ID" value="RHN79565.1"/>
    <property type="molecule type" value="Genomic_DNA"/>
</dbReference>
<evidence type="ECO:0000313" key="2">
    <source>
        <dbReference type="EMBL" id="KEH42040.1"/>
    </source>
</evidence>
<dbReference type="PROSITE" id="PS01220">
    <property type="entry name" value="PBP"/>
    <property type="match status" value="1"/>
</dbReference>
<keyword evidence="5" id="KW-1185">Reference proteome</keyword>
<organism evidence="2 5">
    <name type="scientific">Medicago truncatula</name>
    <name type="common">Barrel medic</name>
    <name type="synonym">Medicago tribuloides</name>
    <dbReference type="NCBI Taxonomy" id="3880"/>
    <lineage>
        <taxon>Eukaryota</taxon>
        <taxon>Viridiplantae</taxon>
        <taxon>Streptophyta</taxon>
        <taxon>Embryophyta</taxon>
        <taxon>Tracheophyta</taxon>
        <taxon>Spermatophyta</taxon>
        <taxon>Magnoliopsida</taxon>
        <taxon>eudicotyledons</taxon>
        <taxon>Gunneridae</taxon>
        <taxon>Pentapetalae</taxon>
        <taxon>rosids</taxon>
        <taxon>fabids</taxon>
        <taxon>Fabales</taxon>
        <taxon>Fabaceae</taxon>
        <taxon>Papilionoideae</taxon>
        <taxon>50 kb inversion clade</taxon>
        <taxon>NPAAA clade</taxon>
        <taxon>Hologalegina</taxon>
        <taxon>IRL clade</taxon>
        <taxon>Trifolieae</taxon>
        <taxon>Medicago</taxon>
    </lineage>
</organism>
<dbReference type="GO" id="GO:0009910">
    <property type="term" value="P:negative regulation of flower development"/>
    <property type="evidence" value="ECO:0000318"/>
    <property type="project" value="GO_Central"/>
</dbReference>
<evidence type="ECO:0000256" key="1">
    <source>
        <dbReference type="ARBA" id="ARBA00007091"/>
    </source>
</evidence>
<dbReference type="KEGG" id="mtr:25483837"/>
<reference evidence="2 5" key="2">
    <citation type="journal article" date="2014" name="BMC Genomics">
        <title>An improved genome release (version Mt4.0) for the model legume Medicago truncatula.</title>
        <authorList>
            <person name="Tang H."/>
            <person name="Krishnakumar V."/>
            <person name="Bidwell S."/>
            <person name="Rosen B."/>
            <person name="Chan A."/>
            <person name="Zhou S."/>
            <person name="Gentzbittel L."/>
            <person name="Childs K.L."/>
            <person name="Yandell M."/>
            <person name="Gundlach H."/>
            <person name="Mayer K.F."/>
            <person name="Schwartz D.C."/>
            <person name="Town C.D."/>
        </authorList>
    </citation>
    <scope>GENOME REANNOTATION</scope>
    <source>
        <strain evidence="2">A17</strain>
        <strain evidence="4 5">cv. Jemalong A17</strain>
    </source>
</reference>
<dbReference type="InterPro" id="IPR008914">
    <property type="entry name" value="PEBP"/>
</dbReference>
<dbReference type="Gene3D" id="3.90.280.10">
    <property type="entry name" value="PEBP-like"/>
    <property type="match status" value="1"/>
</dbReference>
<accession>A0A072VVB0</accession>
<sequence>MGSITSDPLILGRVIGDVIDYFTPTTKMTVTYNNKEIFNGYEPFPSSVTTKPRIEIGGVDMRSLFTLIMIDPDVPGPSDPYMKEHLHWMVTDIPGTTDSTFGKELTSYEKPKPNIGIHRYVFVLFKQEKGKKHSIVAPFSRDHFNTRAFSAQNDLGVPVAAAYFNARRATAPRRRAS</sequence>
<gene>
    <name evidence="4" type="primary">25483837</name>
    <name evidence="2" type="ordered locus">MTR_1g060190</name>
    <name evidence="3" type="ORF">MtrunA17_Chr1g0178751</name>
</gene>
<dbReference type="SUPFAM" id="SSF49777">
    <property type="entry name" value="PEBP-like"/>
    <property type="match status" value="1"/>
</dbReference>
<dbReference type="PANTHER" id="PTHR11362">
    <property type="entry name" value="PHOSPHATIDYLETHANOLAMINE-BINDING PROTEIN"/>
    <property type="match status" value="1"/>
</dbReference>
<dbReference type="AlphaFoldDB" id="A0A072VVB0"/>
<dbReference type="Gramene" id="rna3376">
    <property type="protein sequence ID" value="RHN79565.1"/>
    <property type="gene ID" value="gene3376"/>
</dbReference>
<evidence type="ECO:0000313" key="5">
    <source>
        <dbReference type="Proteomes" id="UP000002051"/>
    </source>
</evidence>
<reference evidence="2 5" key="1">
    <citation type="journal article" date="2011" name="Nature">
        <title>The Medicago genome provides insight into the evolution of rhizobial symbioses.</title>
        <authorList>
            <person name="Young N.D."/>
            <person name="Debelle F."/>
            <person name="Oldroyd G.E."/>
            <person name="Geurts R."/>
            <person name="Cannon S.B."/>
            <person name="Udvardi M.K."/>
            <person name="Benedito V.A."/>
            <person name="Mayer K.F."/>
            <person name="Gouzy J."/>
            <person name="Schoof H."/>
            <person name="Van de Peer Y."/>
            <person name="Proost S."/>
            <person name="Cook D.R."/>
            <person name="Meyers B.C."/>
            <person name="Spannagl M."/>
            <person name="Cheung F."/>
            <person name="De Mita S."/>
            <person name="Krishnakumar V."/>
            <person name="Gundlach H."/>
            <person name="Zhou S."/>
            <person name="Mudge J."/>
            <person name="Bharti A.K."/>
            <person name="Murray J.D."/>
            <person name="Naoumkina M.A."/>
            <person name="Rosen B."/>
            <person name="Silverstein K.A."/>
            <person name="Tang H."/>
            <person name="Rombauts S."/>
            <person name="Zhao P.X."/>
            <person name="Zhou P."/>
            <person name="Barbe V."/>
            <person name="Bardou P."/>
            <person name="Bechner M."/>
            <person name="Bellec A."/>
            <person name="Berger A."/>
            <person name="Berges H."/>
            <person name="Bidwell S."/>
            <person name="Bisseling T."/>
            <person name="Choisne N."/>
            <person name="Couloux A."/>
            <person name="Denny R."/>
            <person name="Deshpande S."/>
            <person name="Dai X."/>
            <person name="Doyle J.J."/>
            <person name="Dudez A.M."/>
            <person name="Farmer A.D."/>
            <person name="Fouteau S."/>
            <person name="Franken C."/>
            <person name="Gibelin C."/>
            <person name="Gish J."/>
            <person name="Goldstein S."/>
            <person name="Gonzalez A.J."/>
            <person name="Green P.J."/>
            <person name="Hallab A."/>
            <person name="Hartog M."/>
            <person name="Hua A."/>
            <person name="Humphray S.J."/>
            <person name="Jeong D.H."/>
            <person name="Jing Y."/>
            <person name="Jocker A."/>
            <person name="Kenton S.M."/>
            <person name="Kim D.J."/>
            <person name="Klee K."/>
            <person name="Lai H."/>
            <person name="Lang C."/>
            <person name="Lin S."/>
            <person name="Macmil S.L."/>
            <person name="Magdelenat G."/>
            <person name="Matthews L."/>
            <person name="McCorrison J."/>
            <person name="Monaghan E.L."/>
            <person name="Mun J.H."/>
            <person name="Najar F.Z."/>
            <person name="Nicholson C."/>
            <person name="Noirot C."/>
            <person name="O'Bleness M."/>
            <person name="Paule C.R."/>
            <person name="Poulain J."/>
            <person name="Prion F."/>
            <person name="Qin B."/>
            <person name="Qu C."/>
            <person name="Retzel E.F."/>
            <person name="Riddle C."/>
            <person name="Sallet E."/>
            <person name="Samain S."/>
            <person name="Samson N."/>
            <person name="Sanders I."/>
            <person name="Saurat O."/>
            <person name="Scarpelli C."/>
            <person name="Schiex T."/>
            <person name="Segurens B."/>
            <person name="Severin A.J."/>
            <person name="Sherrier D.J."/>
            <person name="Shi R."/>
            <person name="Sims S."/>
            <person name="Singer S.R."/>
            <person name="Sinharoy S."/>
            <person name="Sterck L."/>
            <person name="Viollet A."/>
            <person name="Wang B.B."/>
            <person name="Wang K."/>
            <person name="Wang M."/>
            <person name="Wang X."/>
            <person name="Warfsmann J."/>
            <person name="Weissenbach J."/>
            <person name="White D.D."/>
            <person name="White J.D."/>
            <person name="Wiley G.B."/>
            <person name="Wincker P."/>
            <person name="Xing Y."/>
            <person name="Yang L."/>
            <person name="Yao Z."/>
            <person name="Ying F."/>
            <person name="Zhai J."/>
            <person name="Zhou L."/>
            <person name="Zuber A."/>
            <person name="Denarie J."/>
            <person name="Dixon R.A."/>
            <person name="May G.D."/>
            <person name="Schwartz D.C."/>
            <person name="Rogers J."/>
            <person name="Quetier F."/>
            <person name="Town C.D."/>
            <person name="Roe B.A."/>
        </authorList>
    </citation>
    <scope>NUCLEOTIDE SEQUENCE [LARGE SCALE GENOMIC DNA]</scope>
    <source>
        <strain evidence="2">A17</strain>
        <strain evidence="4 5">cv. Jemalong A17</strain>
    </source>
</reference>
<dbReference type="GO" id="GO:0005737">
    <property type="term" value="C:cytoplasm"/>
    <property type="evidence" value="ECO:0000318"/>
    <property type="project" value="GO_Central"/>
</dbReference>
<dbReference type="EMBL" id="CM001217">
    <property type="protein sequence ID" value="KEH42040.1"/>
    <property type="molecule type" value="Genomic_DNA"/>
</dbReference>
<reference evidence="4" key="3">
    <citation type="submission" date="2015-04" db="UniProtKB">
        <authorList>
            <consortium name="EnsemblPlants"/>
        </authorList>
    </citation>
    <scope>IDENTIFICATION</scope>
    <source>
        <strain evidence="4">cv. Jemalong A17</strain>
    </source>
</reference>
<reference evidence="3" key="5">
    <citation type="journal article" date="2018" name="Nat. Plants">
        <title>Whole-genome landscape of Medicago truncatula symbiotic genes.</title>
        <authorList>
            <person name="Pecrix Y."/>
            <person name="Gamas P."/>
            <person name="Carrere S."/>
        </authorList>
    </citation>
    <scope>NUCLEOTIDE SEQUENCE</scope>
    <source>
        <tissue evidence="3">Leaves</tissue>
    </source>
</reference>
<evidence type="ECO:0000313" key="6">
    <source>
        <dbReference type="Proteomes" id="UP000265566"/>
    </source>
</evidence>
<comment type="similarity">
    <text evidence="1">Belongs to the phosphatidylethanolamine-binding protein family.</text>
</comment>
<dbReference type="CDD" id="cd00866">
    <property type="entry name" value="PEBP_euk"/>
    <property type="match status" value="1"/>
</dbReference>
<evidence type="ECO:0000313" key="4">
    <source>
        <dbReference type="EnsemblPlants" id="KEH42040"/>
    </source>
</evidence>
<reference evidence="6" key="4">
    <citation type="journal article" date="2018" name="Nat. Plants">
        <title>Whole-genome landscape of Medicago truncatula symbiotic genes.</title>
        <authorList>
            <person name="Pecrix Y."/>
            <person name="Staton S.E."/>
            <person name="Sallet E."/>
            <person name="Lelandais-Briere C."/>
            <person name="Moreau S."/>
            <person name="Carrere S."/>
            <person name="Blein T."/>
            <person name="Jardinaud M.F."/>
            <person name="Latrasse D."/>
            <person name="Zouine M."/>
            <person name="Zahm M."/>
            <person name="Kreplak J."/>
            <person name="Mayjonade B."/>
            <person name="Satge C."/>
            <person name="Perez M."/>
            <person name="Cauet S."/>
            <person name="Marande W."/>
            <person name="Chantry-Darmon C."/>
            <person name="Lopez-Roques C."/>
            <person name="Bouchez O."/>
            <person name="Berard A."/>
            <person name="Debelle F."/>
            <person name="Munos S."/>
            <person name="Bendahmane A."/>
            <person name="Berges H."/>
            <person name="Niebel A."/>
            <person name="Buitink J."/>
            <person name="Frugier F."/>
            <person name="Benhamed M."/>
            <person name="Crespi M."/>
            <person name="Gouzy J."/>
            <person name="Gamas P."/>
        </authorList>
    </citation>
    <scope>NUCLEOTIDE SEQUENCE [LARGE SCALE GENOMIC DNA]</scope>
    <source>
        <strain evidence="6">cv. Jemalong A17</strain>
    </source>
</reference>
<dbReference type="PANTHER" id="PTHR11362:SF13">
    <property type="entry name" value="PROTEIN TERMINAL FLOWER 1"/>
    <property type="match status" value="1"/>
</dbReference>
<dbReference type="FunFam" id="3.90.280.10:FF:000001">
    <property type="entry name" value="Terminal flower 1"/>
    <property type="match status" value="1"/>
</dbReference>
<dbReference type="InterPro" id="IPR035810">
    <property type="entry name" value="PEBP_euk"/>
</dbReference>
<dbReference type="InterPro" id="IPR036610">
    <property type="entry name" value="PEBP-like_sf"/>
</dbReference>
<name>A0A072VVB0_MEDTR</name>
<dbReference type="OrthoDB" id="2506647at2759"/>
<dbReference type="HOGENOM" id="CLU_043994_6_1_1"/>
<dbReference type="GO" id="GO:0010228">
    <property type="term" value="P:vegetative to reproductive phase transition of meristem"/>
    <property type="evidence" value="ECO:0000318"/>
    <property type="project" value="GO_Central"/>
</dbReference>
<dbReference type="Proteomes" id="UP000265566">
    <property type="component" value="Chromosome 1"/>
</dbReference>
<dbReference type="STRING" id="3880.A0A072VVB0"/>
<protein>
    <submittedName>
        <fullName evidence="3">Putative phosphatidylethanolamine-binding protein</fullName>
    </submittedName>
    <submittedName>
        <fullName evidence="2">Terminal flower 1</fullName>
    </submittedName>
</protein>
<dbReference type="GO" id="GO:0005634">
    <property type="term" value="C:nucleus"/>
    <property type="evidence" value="ECO:0000318"/>
    <property type="project" value="GO_Central"/>
</dbReference>